<protein>
    <submittedName>
        <fullName evidence="1">Uncharacterized protein</fullName>
    </submittedName>
</protein>
<feature type="non-terminal residue" evidence="1">
    <location>
        <position position="1"/>
    </location>
</feature>
<feature type="non-terminal residue" evidence="1">
    <location>
        <position position="103"/>
    </location>
</feature>
<accession>A0ABN9RSB4</accession>
<evidence type="ECO:0000313" key="2">
    <source>
        <dbReference type="Proteomes" id="UP001189429"/>
    </source>
</evidence>
<evidence type="ECO:0000313" key="1">
    <source>
        <dbReference type="EMBL" id="CAK0822157.1"/>
    </source>
</evidence>
<proteinExistence type="predicted"/>
<name>A0ABN9RSB4_9DINO</name>
<sequence>DPEVSLDGLLGSQSAEDWRELADKSIACRVALAPLAGVDEEPQSPRRGEDSQVLLSTTCEGLLAVPGGGDQVDAMYEVLAPHPAHKEGGECFFLLLLLLLLLL</sequence>
<reference evidence="1" key="1">
    <citation type="submission" date="2023-10" db="EMBL/GenBank/DDBJ databases">
        <authorList>
            <person name="Chen Y."/>
            <person name="Shah S."/>
            <person name="Dougan E. K."/>
            <person name="Thang M."/>
            <person name="Chan C."/>
        </authorList>
    </citation>
    <scope>NUCLEOTIDE SEQUENCE [LARGE SCALE GENOMIC DNA]</scope>
</reference>
<dbReference type="Proteomes" id="UP001189429">
    <property type="component" value="Unassembled WGS sequence"/>
</dbReference>
<dbReference type="EMBL" id="CAUYUJ010007849">
    <property type="protein sequence ID" value="CAK0822157.1"/>
    <property type="molecule type" value="Genomic_DNA"/>
</dbReference>
<gene>
    <name evidence="1" type="ORF">PCOR1329_LOCUS23246</name>
</gene>
<organism evidence="1 2">
    <name type="scientific">Prorocentrum cordatum</name>
    <dbReference type="NCBI Taxonomy" id="2364126"/>
    <lineage>
        <taxon>Eukaryota</taxon>
        <taxon>Sar</taxon>
        <taxon>Alveolata</taxon>
        <taxon>Dinophyceae</taxon>
        <taxon>Prorocentrales</taxon>
        <taxon>Prorocentraceae</taxon>
        <taxon>Prorocentrum</taxon>
    </lineage>
</organism>
<keyword evidence="2" id="KW-1185">Reference proteome</keyword>
<comment type="caution">
    <text evidence="1">The sequence shown here is derived from an EMBL/GenBank/DDBJ whole genome shotgun (WGS) entry which is preliminary data.</text>
</comment>